<name>A0ABR8SAN3_9BURK</name>
<reference evidence="1 2" key="1">
    <citation type="submission" date="2020-08" db="EMBL/GenBank/DDBJ databases">
        <title>A Genomic Blueprint of the Chicken Gut Microbiome.</title>
        <authorList>
            <person name="Gilroy R."/>
            <person name="Ravi A."/>
            <person name="Getino M."/>
            <person name="Pursley I."/>
            <person name="Horton D.L."/>
            <person name="Alikhan N.-F."/>
            <person name="Baker D."/>
            <person name="Gharbi K."/>
            <person name="Hall N."/>
            <person name="Watson M."/>
            <person name="Adriaenssens E.M."/>
            <person name="Foster-Nyarko E."/>
            <person name="Jarju S."/>
            <person name="Secka A."/>
            <person name="Antonio M."/>
            <person name="Oren A."/>
            <person name="Chaudhuri R."/>
            <person name="La Ragione R.M."/>
            <person name="Hildebrand F."/>
            <person name="Pallen M.J."/>
        </authorList>
    </citation>
    <scope>NUCLEOTIDE SEQUENCE [LARGE SCALE GENOMIC DNA]</scope>
    <source>
        <strain evidence="1 2">Sa2CVA6</strain>
    </source>
</reference>
<gene>
    <name evidence="1" type="ORF">H9646_06690</name>
</gene>
<dbReference type="Proteomes" id="UP000634919">
    <property type="component" value="Unassembled WGS sequence"/>
</dbReference>
<keyword evidence="2" id="KW-1185">Reference proteome</keyword>
<organism evidence="1 2">
    <name type="scientific">Comamonas avium</name>
    <dbReference type="NCBI Taxonomy" id="2762231"/>
    <lineage>
        <taxon>Bacteria</taxon>
        <taxon>Pseudomonadati</taxon>
        <taxon>Pseudomonadota</taxon>
        <taxon>Betaproteobacteria</taxon>
        <taxon>Burkholderiales</taxon>
        <taxon>Comamonadaceae</taxon>
        <taxon>Comamonas</taxon>
    </lineage>
</organism>
<evidence type="ECO:0000313" key="2">
    <source>
        <dbReference type="Proteomes" id="UP000634919"/>
    </source>
</evidence>
<dbReference type="InterPro" id="IPR036388">
    <property type="entry name" value="WH-like_DNA-bd_sf"/>
</dbReference>
<dbReference type="Gene3D" id="1.10.10.10">
    <property type="entry name" value="Winged helix-like DNA-binding domain superfamily/Winged helix DNA-binding domain"/>
    <property type="match status" value="1"/>
</dbReference>
<accession>A0ABR8SAN3</accession>
<sequence>MPSHATSSDAPSALRMLETMKRLAPVSTSALAKALQMTPEAARQQINKLVEQELVQGTTQPPKGAGRPRQLWTLTPAGQRYFPDAHAQLTVQLIGSIRKLFGERGLDELITDREVDARTRYAQACTAQDLPQRLEQLAKIRTLEGYMAHVEPHGEGWLLVENHCPICAAAQSCRGFCRSEQCLFQEVVGHLATVERGEYLLEGGQRCVYQIRPARSAVSTL</sequence>
<proteinExistence type="predicted"/>
<protein>
    <submittedName>
        <fullName evidence="1">Transcriptional regulator</fullName>
    </submittedName>
</protein>
<dbReference type="InterPro" id="IPR036390">
    <property type="entry name" value="WH_DNA-bd_sf"/>
</dbReference>
<dbReference type="EMBL" id="JACSQK010000003">
    <property type="protein sequence ID" value="MBD7960164.1"/>
    <property type="molecule type" value="Genomic_DNA"/>
</dbReference>
<evidence type="ECO:0000313" key="1">
    <source>
        <dbReference type="EMBL" id="MBD7960164.1"/>
    </source>
</evidence>
<comment type="caution">
    <text evidence="1">The sequence shown here is derived from an EMBL/GenBank/DDBJ whole genome shotgun (WGS) entry which is preliminary data.</text>
</comment>
<dbReference type="RefSeq" id="WP_191722568.1">
    <property type="nucleotide sequence ID" value="NZ_JACSQK010000003.1"/>
</dbReference>
<dbReference type="SUPFAM" id="SSF46785">
    <property type="entry name" value="Winged helix' DNA-binding domain"/>
    <property type="match status" value="1"/>
</dbReference>